<name>A0ABT1YDN9_9BACL</name>
<dbReference type="Gene3D" id="2.60.120.260">
    <property type="entry name" value="Galactose-binding domain-like"/>
    <property type="match status" value="2"/>
</dbReference>
<dbReference type="EMBL" id="JANQBD010000005">
    <property type="protein sequence ID" value="MCR8631281.1"/>
    <property type="molecule type" value="Genomic_DNA"/>
</dbReference>
<proteinExistence type="predicted"/>
<dbReference type="InterPro" id="IPR053161">
    <property type="entry name" value="Ulvan_degrading_GH"/>
</dbReference>
<reference evidence="1 2" key="1">
    <citation type="submission" date="2022-08" db="EMBL/GenBank/DDBJ databases">
        <title>Paenibacillus endoradicis sp. nov., Paenibacillus radicibacter sp. nov and Paenibacillus pararadicis sp. nov., three cold-adapted plant growth-promoting bacteria isolated from root of Larix gmelinii in Great Khingan.</title>
        <authorList>
            <person name="Xue H."/>
        </authorList>
    </citation>
    <scope>NUCLEOTIDE SEQUENCE [LARGE SCALE GENOMIC DNA]</scope>
    <source>
        <strain evidence="1 2">N5-1-1-5</strain>
    </source>
</reference>
<evidence type="ECO:0000313" key="2">
    <source>
        <dbReference type="Proteomes" id="UP001300012"/>
    </source>
</evidence>
<gene>
    <name evidence="1" type="ORF">NV381_08715</name>
</gene>
<keyword evidence="2" id="KW-1185">Reference proteome</keyword>
<organism evidence="1 2">
    <name type="scientific">Paenibacillus radicis</name>
    <name type="common">ex Xue et al. 2023</name>
    <dbReference type="NCBI Taxonomy" id="2972489"/>
    <lineage>
        <taxon>Bacteria</taxon>
        <taxon>Bacillati</taxon>
        <taxon>Bacillota</taxon>
        <taxon>Bacilli</taxon>
        <taxon>Bacillales</taxon>
        <taxon>Paenibacillaceae</taxon>
        <taxon>Paenibacillus</taxon>
    </lineage>
</organism>
<protein>
    <recommendedName>
        <fullName evidence="3">Alpha-L-rhamnosidase</fullName>
    </recommendedName>
</protein>
<dbReference type="SUPFAM" id="SSF49785">
    <property type="entry name" value="Galactose-binding domain-like"/>
    <property type="match status" value="2"/>
</dbReference>
<dbReference type="PANTHER" id="PTHR36848">
    <property type="entry name" value="DNA-BINDING PROTEIN (PUTATIVE SECRETED PROTEIN)-RELATED"/>
    <property type="match status" value="1"/>
</dbReference>
<dbReference type="Proteomes" id="UP001300012">
    <property type="component" value="Unassembled WGS sequence"/>
</dbReference>
<evidence type="ECO:0000313" key="1">
    <source>
        <dbReference type="EMBL" id="MCR8631281.1"/>
    </source>
</evidence>
<dbReference type="RefSeq" id="WP_258212883.1">
    <property type="nucleotide sequence ID" value="NZ_JANQBD010000005.1"/>
</dbReference>
<dbReference type="InterPro" id="IPR008979">
    <property type="entry name" value="Galactose-bd-like_sf"/>
</dbReference>
<comment type="caution">
    <text evidence="1">The sequence shown here is derived from an EMBL/GenBank/DDBJ whole genome shotgun (WGS) entry which is preliminary data.</text>
</comment>
<evidence type="ECO:0008006" key="3">
    <source>
        <dbReference type="Google" id="ProtNLM"/>
    </source>
</evidence>
<dbReference type="PANTHER" id="PTHR36848:SF2">
    <property type="entry name" value="SECRETED PROTEIN"/>
    <property type="match status" value="1"/>
</dbReference>
<accession>A0ABT1YDN9</accession>
<sequence length="1295" mass="146118">MNIYQLKKSFAQANPRFGPVPFWWWSAEEVTEERIRWQMQKFRDGGLRNIGIINLAPTGPQYGSVSDRPVYASEDWWCMFEVALREAERLGMYLWFYDQIGFSGSNMPARIVTESPDMAGYQLRRFLPEEELPESSVVLFATNEHTYASVRQGFNWLDPRATGQLLDRVHGEIERRFPHDLGKTIAGSFQDELPPLPLWTPELSAQYRERFQEELAPHLPALFDPLPGSEQVRRRVYRLAAELAEQSFFIPLGEWHRERGMLICCDQAGPARRADPNGAQRIYLDYFRTHRWYNAPGTDMDGEIKPHSSMVHLHGGSRVFLESFHSSGWGGTLEETMHWLLPWFQAGATVYSPHAVYYSTRGGWWEWAPPDTGWRQPYFEHYPVFADTISRACFLLSEGSHVCDVAVHYPSYAVCGYLSLSDGKVNEHPMGVANRESHERVTHIQSVYRNITGSSNRRSQKQLGVLRQAQIDFDITDDSALHKSELEGSKLKIADERFSVLLLCGTTVMDEEARTRIEAWLNQGGSVIAVNVPEEERDLAHAIYVDTAEEAAAWIEARIPKRVDGPGESLCRKTEDTDVFLLLPAKGTLLSMHQPATPQTILPASAVYRLRTTRTPQYWDPVHGNTEPIAYKREGEWIEVEVPFASWPGALIVCVDEDDLGGAEKVIAKLEDQPARLFPAVVRQSGTEDDSEQTIVLPEKGWQIRAESTLDNRYGDFDLHGDTSQFMPIERRSMSVRVESELTDGEKEGWHKPEIDESEWLTRLWSESTYWLICEGEQYEESRSNPKVYSNVFGDLTMRSWAGRMGRVPRRFLNLGSFKKRELVWAKTYVSAPKGGSYWIRTESNANVTGSINGQEIEWIGGPEERTAWIELWEGSNELLLRFEAIGNGLMRAGVEVNSLAHPQLPKWLFTRQPNPQSSLSKTINCPSEQPYKRVRIVFAARGRAILYVNGIKVTEHGDFNPYIRQGQEEVDITAMWRYGVNEIRFALPEGKGEVFADGLIELLNGQSISFCTGSDWSDEQGGIPGIHHFSILQFAETESLWISARPHPLPQVGWLMPDSVPDPLPLSFSAEPASLGRPVWLRFPMPVGSTRLHIQCAGEMRVWINGSEAAAKGGSAEFAPQPAGAIAAVRIVPNGPYSEAAVLLAPIRFEAVPAEGALGDWRTALCLPHHGGAVEYETDFEVSASTRSGAELELGHVRGTAEAWVDAKPLGVRLWRPYRFALPDLPEGKHSLRIRVTNTLGTYYEVGRPTSLVGGNTDVTYWNQGRHEEEQDWEQWFPSGGLYGPVRIVAGSQD</sequence>